<sequence>MALEASLRLHPTERFSIDRKRYELSDYEKVMGEADDHHQICPTIPRDRMNLYSDSAKKIALKFNKGTTTLAFVYKGGLALCVDSRATGGQYISTQECMKVRIINDFLLGTIAGGAADCCYWQRVLSKECRLFELRNKERITVAAASKILANILYSYKGMGLSLGVMICGWDKVRGPQIFYVDNDGNRQPGKLFSVGSGSTYAYGVVDTFYKYDMTDEEAFDLARRAVFHATHRDVASGGIVRVFSIQQTGWKRISETDMMELYDDQYHMARPGLENI</sequence>
<organism evidence="13 14">
    <name type="scientific">Euroglyphus maynei</name>
    <name type="common">Mayne's house dust mite</name>
    <dbReference type="NCBI Taxonomy" id="6958"/>
    <lineage>
        <taxon>Eukaryota</taxon>
        <taxon>Metazoa</taxon>
        <taxon>Ecdysozoa</taxon>
        <taxon>Arthropoda</taxon>
        <taxon>Chelicerata</taxon>
        <taxon>Arachnida</taxon>
        <taxon>Acari</taxon>
        <taxon>Acariformes</taxon>
        <taxon>Sarcoptiformes</taxon>
        <taxon>Astigmata</taxon>
        <taxon>Psoroptidia</taxon>
        <taxon>Analgoidea</taxon>
        <taxon>Pyroglyphidae</taxon>
        <taxon>Pyroglyphinae</taxon>
        <taxon>Euroglyphus</taxon>
    </lineage>
</organism>
<evidence type="ECO:0000256" key="10">
    <source>
        <dbReference type="ARBA" id="ARBA00026071"/>
    </source>
</evidence>
<dbReference type="PANTHER" id="PTHR32194">
    <property type="entry name" value="METALLOPROTEASE TLDD"/>
    <property type="match status" value="1"/>
</dbReference>
<evidence type="ECO:0000256" key="3">
    <source>
        <dbReference type="ARBA" id="ARBA00022670"/>
    </source>
</evidence>
<evidence type="ECO:0000256" key="2">
    <source>
        <dbReference type="ARBA" id="ARBA00022490"/>
    </source>
</evidence>
<keyword evidence="7" id="KW-0865">Zymogen</keyword>
<dbReference type="PANTHER" id="PTHR32194:SF3">
    <property type="entry name" value="PROTEASOME SUBUNIT BETA"/>
    <property type="match status" value="1"/>
</dbReference>
<comment type="similarity">
    <text evidence="12">Belongs to the peptidase T1B family.</text>
</comment>
<keyword evidence="3" id="KW-0645">Protease</keyword>
<feature type="active site" description="Nucleophile" evidence="11">
    <location>
        <position position="67"/>
    </location>
</feature>
<dbReference type="InterPro" id="IPR000243">
    <property type="entry name" value="Pept_T1A_subB"/>
</dbReference>
<comment type="catalytic activity">
    <reaction evidence="1">
        <text>Cleavage of peptide bonds with very broad specificity.</text>
        <dbReference type="EC" id="3.4.25.1"/>
    </reaction>
</comment>
<keyword evidence="8 12" id="KW-0539">Nucleus</keyword>
<comment type="caution">
    <text evidence="13">The sequence shown here is derived from an EMBL/GenBank/DDBJ whole genome shotgun (WGS) entry which is preliminary data.</text>
</comment>
<dbReference type="FunFam" id="3.60.20.10:FF:000051">
    <property type="entry name" value="Proteasome subunit beta"/>
    <property type="match status" value="1"/>
</dbReference>
<keyword evidence="4" id="KW-0888">Threonine protease</keyword>
<dbReference type="InterPro" id="IPR016050">
    <property type="entry name" value="Proteasome_bsu_CS"/>
</dbReference>
<comment type="subunit">
    <text evidence="10">The 26S proteasome consists of a 20S proteasome core and two 19S regulatory subunits. The 20S proteasome core is composed of 28 subunits that are arranged in four stacked rings, resulting in a barrel-shaped structure. The two end rings are each formed by seven alpha subunits, and the two central rings are each formed by seven beta subunits. The catalytic chamber with the active sites is on the inside of the barrel.</text>
</comment>
<reference evidence="13 14" key="1">
    <citation type="submission" date="2017-03" db="EMBL/GenBank/DDBJ databases">
        <title>Genome Survey of Euroglyphus maynei.</title>
        <authorList>
            <person name="Arlian L.G."/>
            <person name="Morgan M.S."/>
            <person name="Rider S.D."/>
        </authorList>
    </citation>
    <scope>NUCLEOTIDE SEQUENCE [LARGE SCALE GENOMIC DNA]</scope>
    <source>
        <strain evidence="13">Arlian Lab</strain>
        <tissue evidence="13">Whole body</tissue>
    </source>
</reference>
<dbReference type="PROSITE" id="PS51476">
    <property type="entry name" value="PROTEASOME_BETA_2"/>
    <property type="match status" value="1"/>
</dbReference>
<protein>
    <recommendedName>
        <fullName evidence="12">Proteasome subunit beta</fullName>
    </recommendedName>
</protein>
<evidence type="ECO:0000256" key="1">
    <source>
        <dbReference type="ARBA" id="ARBA00001198"/>
    </source>
</evidence>
<dbReference type="Proteomes" id="UP000194236">
    <property type="component" value="Unassembled WGS sequence"/>
</dbReference>
<evidence type="ECO:0000256" key="9">
    <source>
        <dbReference type="ARBA" id="ARBA00024953"/>
    </source>
</evidence>
<dbReference type="GO" id="GO:0005737">
    <property type="term" value="C:cytoplasm"/>
    <property type="evidence" value="ECO:0007669"/>
    <property type="project" value="UniProtKB-SubCell"/>
</dbReference>
<evidence type="ECO:0000313" key="13">
    <source>
        <dbReference type="EMBL" id="OTF70265.1"/>
    </source>
</evidence>
<dbReference type="CDD" id="cd03761">
    <property type="entry name" value="proteasome_beta_type_5"/>
    <property type="match status" value="1"/>
</dbReference>
<name>A0A1Y3ASW7_EURMA</name>
<dbReference type="OrthoDB" id="37597at2759"/>
<dbReference type="InterPro" id="IPR029055">
    <property type="entry name" value="Ntn_hydrolases_N"/>
</dbReference>
<keyword evidence="2 12" id="KW-0963">Cytoplasm</keyword>
<dbReference type="EMBL" id="MUJZ01066458">
    <property type="protein sequence ID" value="OTF70265.1"/>
    <property type="molecule type" value="Genomic_DNA"/>
</dbReference>
<comment type="subcellular location">
    <subcellularLocation>
        <location evidence="12">Cytoplasm</location>
    </subcellularLocation>
    <subcellularLocation>
        <location evidence="12">Nucleus</location>
    </subcellularLocation>
</comment>
<evidence type="ECO:0000313" key="14">
    <source>
        <dbReference type="Proteomes" id="UP000194236"/>
    </source>
</evidence>
<gene>
    <name evidence="13" type="ORF">BLA29_000875</name>
</gene>
<evidence type="ECO:0000256" key="11">
    <source>
        <dbReference type="PIRSR" id="PIRSR600243-1"/>
    </source>
</evidence>
<keyword evidence="14" id="KW-1185">Reference proteome</keyword>
<dbReference type="PRINTS" id="PR00141">
    <property type="entry name" value="PROTEASOME"/>
</dbReference>
<dbReference type="GO" id="GO:0051603">
    <property type="term" value="P:proteolysis involved in protein catabolic process"/>
    <property type="evidence" value="ECO:0007669"/>
    <property type="project" value="InterPro"/>
</dbReference>
<dbReference type="GO" id="GO:0004298">
    <property type="term" value="F:threonine-type endopeptidase activity"/>
    <property type="evidence" value="ECO:0007669"/>
    <property type="project" value="UniProtKB-KW"/>
</dbReference>
<evidence type="ECO:0000256" key="4">
    <source>
        <dbReference type="ARBA" id="ARBA00022698"/>
    </source>
</evidence>
<dbReference type="Pfam" id="PF00227">
    <property type="entry name" value="Proteasome"/>
    <property type="match status" value="1"/>
</dbReference>
<comment type="subunit">
    <text evidence="12">Component of the proteasome complex.</text>
</comment>
<proteinExistence type="inferred from homology"/>
<dbReference type="InterPro" id="IPR023333">
    <property type="entry name" value="Proteasome_suB-type"/>
</dbReference>
<dbReference type="Gene3D" id="3.60.20.10">
    <property type="entry name" value="Glutamine Phosphoribosylpyrophosphate, subunit 1, domain 1"/>
    <property type="match status" value="1"/>
</dbReference>
<dbReference type="PROSITE" id="PS00854">
    <property type="entry name" value="PROTEASOME_BETA_1"/>
    <property type="match status" value="1"/>
</dbReference>
<evidence type="ECO:0000256" key="7">
    <source>
        <dbReference type="ARBA" id="ARBA00023145"/>
    </source>
</evidence>
<accession>A0A1Y3ASW7</accession>
<dbReference type="GO" id="GO:0005634">
    <property type="term" value="C:nucleus"/>
    <property type="evidence" value="ECO:0007669"/>
    <property type="project" value="UniProtKB-SubCell"/>
</dbReference>
<comment type="function">
    <text evidence="12">Component of the proteasome, a multicatalytic proteinase complex which is characterized by its ability to cleave peptides with Arg, Phe, Tyr, Leu, and Glu adjacent to the leaving group at neutral or slightly basic pH. The proteasome has an ATP-dependent proteolytic activity.</text>
</comment>
<evidence type="ECO:0000256" key="12">
    <source>
        <dbReference type="RuleBase" id="RU004203"/>
    </source>
</evidence>
<evidence type="ECO:0000256" key="5">
    <source>
        <dbReference type="ARBA" id="ARBA00022801"/>
    </source>
</evidence>
<evidence type="ECO:0000256" key="8">
    <source>
        <dbReference type="ARBA" id="ARBA00023242"/>
    </source>
</evidence>
<evidence type="ECO:0000256" key="6">
    <source>
        <dbReference type="ARBA" id="ARBA00022942"/>
    </source>
</evidence>
<comment type="function">
    <text evidence="9">Non-catalytic component of the proteasome, a multicatalytic proteinase complex which is characterized by its ability to cleave peptides with Arg, Phe, Tyr, Leu, and Glu adjacent to the leaving group at neutral or slightly basic pH. The proteasome has an ATP-dependent proteolytic activity.</text>
</comment>
<dbReference type="SUPFAM" id="SSF56235">
    <property type="entry name" value="N-terminal nucleophile aminohydrolases (Ntn hydrolases)"/>
    <property type="match status" value="1"/>
</dbReference>
<dbReference type="AlphaFoldDB" id="A0A1Y3ASW7"/>
<keyword evidence="5" id="KW-0378">Hydrolase</keyword>
<dbReference type="GO" id="GO:0005839">
    <property type="term" value="C:proteasome core complex"/>
    <property type="evidence" value="ECO:0007669"/>
    <property type="project" value="InterPro"/>
</dbReference>
<dbReference type="InterPro" id="IPR001353">
    <property type="entry name" value="Proteasome_sua/b"/>
</dbReference>
<keyword evidence="6 12" id="KW-0647">Proteasome</keyword>